<dbReference type="Gene3D" id="2.60.120.330">
    <property type="entry name" value="B-lactam Antibiotic, Isopenicillin N Synthase, Chain"/>
    <property type="match status" value="1"/>
</dbReference>
<dbReference type="AlphaFoldDB" id="A0A9D5H3G5"/>
<gene>
    <name evidence="7" type="ORF">J5N97_029793</name>
</gene>
<dbReference type="InterPro" id="IPR026992">
    <property type="entry name" value="DIOX_N"/>
</dbReference>
<evidence type="ECO:0000313" key="7">
    <source>
        <dbReference type="EMBL" id="KAJ0961965.1"/>
    </source>
</evidence>
<keyword evidence="8" id="KW-1185">Reference proteome</keyword>
<name>A0A9D5H3G5_9LILI</name>
<dbReference type="InterPro" id="IPR050295">
    <property type="entry name" value="Plant_2OG-oxidoreductases"/>
</dbReference>
<dbReference type="GO" id="GO:0046872">
    <property type="term" value="F:metal ion binding"/>
    <property type="evidence" value="ECO:0007669"/>
    <property type="project" value="UniProtKB-KW"/>
</dbReference>
<dbReference type="InterPro" id="IPR044861">
    <property type="entry name" value="IPNS-like_FE2OG_OXY"/>
</dbReference>
<dbReference type="Pfam" id="PF14226">
    <property type="entry name" value="DIOX_N"/>
    <property type="match status" value="1"/>
</dbReference>
<keyword evidence="2 5" id="KW-0479">Metal-binding</keyword>
<keyword evidence="3 5" id="KW-0560">Oxidoreductase</keyword>
<accession>A0A9D5H3G5</accession>
<dbReference type="InterPro" id="IPR027443">
    <property type="entry name" value="IPNS-like_sf"/>
</dbReference>
<dbReference type="Pfam" id="PF03171">
    <property type="entry name" value="2OG-FeII_Oxy"/>
    <property type="match status" value="1"/>
</dbReference>
<evidence type="ECO:0000256" key="1">
    <source>
        <dbReference type="ARBA" id="ARBA00008056"/>
    </source>
</evidence>
<evidence type="ECO:0000256" key="5">
    <source>
        <dbReference type="RuleBase" id="RU003682"/>
    </source>
</evidence>
<reference evidence="7" key="1">
    <citation type="submission" date="2021-03" db="EMBL/GenBank/DDBJ databases">
        <authorList>
            <person name="Li Z."/>
            <person name="Yang C."/>
        </authorList>
    </citation>
    <scope>NUCLEOTIDE SEQUENCE</scope>
    <source>
        <strain evidence="7">Dzin_1.0</strain>
        <tissue evidence="7">Leaf</tissue>
    </source>
</reference>
<comment type="similarity">
    <text evidence="1 5">Belongs to the iron/ascorbate-dependent oxidoreductase family.</text>
</comment>
<dbReference type="GO" id="GO:0016491">
    <property type="term" value="F:oxidoreductase activity"/>
    <property type="evidence" value="ECO:0007669"/>
    <property type="project" value="UniProtKB-KW"/>
</dbReference>
<evidence type="ECO:0000256" key="4">
    <source>
        <dbReference type="ARBA" id="ARBA00023004"/>
    </source>
</evidence>
<keyword evidence="4 5" id="KW-0408">Iron</keyword>
<dbReference type="EMBL" id="JAGGNH010000010">
    <property type="protein sequence ID" value="KAJ0961965.1"/>
    <property type="molecule type" value="Genomic_DNA"/>
</dbReference>
<organism evidence="7 8">
    <name type="scientific">Dioscorea zingiberensis</name>
    <dbReference type="NCBI Taxonomy" id="325984"/>
    <lineage>
        <taxon>Eukaryota</taxon>
        <taxon>Viridiplantae</taxon>
        <taxon>Streptophyta</taxon>
        <taxon>Embryophyta</taxon>
        <taxon>Tracheophyta</taxon>
        <taxon>Spermatophyta</taxon>
        <taxon>Magnoliopsida</taxon>
        <taxon>Liliopsida</taxon>
        <taxon>Dioscoreales</taxon>
        <taxon>Dioscoreaceae</taxon>
        <taxon>Dioscorea</taxon>
    </lineage>
</organism>
<dbReference type="OrthoDB" id="288590at2759"/>
<sequence length="370" mass="42110">MAEVVRSSESWARSVPSENVQGLAQEMGDTCMEIPERYVRLELDVGVTAICDDDDDDDDEGGSDDKVPIIDMKRLLDPNFSLEESAKLHSACMDWGFFQVVNHGVSDEVIEEIKVDLEEFFKLPLKEKKAFAPLPGGLQGYGHKLVLNEEKLEWQDMMFLITQPPHARNFTFWPTSPPTFRSTLDKYSTEIKSVSRCLFDAIAKNLGLNPEVLCGIFKDHQRMRMNYYPPCPKANQVLGINPHTDAGGLTLLLQVRDVQGLQIKRKGKWLPVEPLDKALVVNIGDALEILTNGKYASVEHRVMVNKKKERLSIAAYHSPSFDHIIGPLPELKQGSCEEYYKTMKYDKYLEFHFIAKVKGKNHMDYMKLNK</sequence>
<evidence type="ECO:0000259" key="6">
    <source>
        <dbReference type="PROSITE" id="PS51471"/>
    </source>
</evidence>
<comment type="caution">
    <text evidence="7">The sequence shown here is derived from an EMBL/GenBank/DDBJ whole genome shotgun (WGS) entry which is preliminary data.</text>
</comment>
<feature type="domain" description="Fe2OG dioxygenase" evidence="6">
    <location>
        <begin position="219"/>
        <end position="319"/>
    </location>
</feature>
<evidence type="ECO:0000313" key="8">
    <source>
        <dbReference type="Proteomes" id="UP001085076"/>
    </source>
</evidence>
<dbReference type="FunFam" id="2.60.120.330:FF:000079">
    <property type="entry name" value="Protein SRG1"/>
    <property type="match status" value="1"/>
</dbReference>
<dbReference type="PANTHER" id="PTHR47991">
    <property type="entry name" value="OXOGLUTARATE/IRON-DEPENDENT DIOXYGENASE"/>
    <property type="match status" value="1"/>
</dbReference>
<dbReference type="InterPro" id="IPR005123">
    <property type="entry name" value="Oxoglu/Fe-dep_dioxygenase_dom"/>
</dbReference>
<dbReference type="SUPFAM" id="SSF51197">
    <property type="entry name" value="Clavaminate synthase-like"/>
    <property type="match status" value="1"/>
</dbReference>
<evidence type="ECO:0000256" key="2">
    <source>
        <dbReference type="ARBA" id="ARBA00022723"/>
    </source>
</evidence>
<dbReference type="Proteomes" id="UP001085076">
    <property type="component" value="Miscellaneous, Linkage group lg10"/>
</dbReference>
<protein>
    <recommendedName>
        <fullName evidence="6">Fe2OG dioxygenase domain-containing protein</fullName>
    </recommendedName>
</protein>
<proteinExistence type="inferred from homology"/>
<dbReference type="PROSITE" id="PS51471">
    <property type="entry name" value="FE2OG_OXY"/>
    <property type="match status" value="1"/>
</dbReference>
<reference evidence="7" key="2">
    <citation type="journal article" date="2022" name="Hortic Res">
        <title>The genome of Dioscorea zingiberensis sheds light on the biosynthesis, origin and evolution of the medicinally important diosgenin saponins.</title>
        <authorList>
            <person name="Li Y."/>
            <person name="Tan C."/>
            <person name="Li Z."/>
            <person name="Guo J."/>
            <person name="Li S."/>
            <person name="Chen X."/>
            <person name="Wang C."/>
            <person name="Dai X."/>
            <person name="Yang H."/>
            <person name="Song W."/>
            <person name="Hou L."/>
            <person name="Xu J."/>
            <person name="Tong Z."/>
            <person name="Xu A."/>
            <person name="Yuan X."/>
            <person name="Wang W."/>
            <person name="Yang Q."/>
            <person name="Chen L."/>
            <person name="Sun Z."/>
            <person name="Wang K."/>
            <person name="Pan B."/>
            <person name="Chen J."/>
            <person name="Bao Y."/>
            <person name="Liu F."/>
            <person name="Qi X."/>
            <person name="Gang D.R."/>
            <person name="Wen J."/>
            <person name="Li J."/>
        </authorList>
    </citation>
    <scope>NUCLEOTIDE SEQUENCE</scope>
    <source>
        <strain evidence="7">Dzin_1.0</strain>
    </source>
</reference>
<evidence type="ECO:0000256" key="3">
    <source>
        <dbReference type="ARBA" id="ARBA00023002"/>
    </source>
</evidence>